<feature type="signal peptide" evidence="1">
    <location>
        <begin position="1"/>
        <end position="22"/>
    </location>
</feature>
<organism evidence="2 3">
    <name type="scientific">Amycolatopsis xylanica</name>
    <dbReference type="NCBI Taxonomy" id="589385"/>
    <lineage>
        <taxon>Bacteria</taxon>
        <taxon>Bacillati</taxon>
        <taxon>Actinomycetota</taxon>
        <taxon>Actinomycetes</taxon>
        <taxon>Pseudonocardiales</taxon>
        <taxon>Pseudonocardiaceae</taxon>
        <taxon>Amycolatopsis</taxon>
    </lineage>
</organism>
<gene>
    <name evidence="2" type="ORF">SAMN05421504_10713</name>
</gene>
<dbReference type="STRING" id="589385.SAMN05421504_10713"/>
<dbReference type="PANTHER" id="PTHR38847:SF1">
    <property type="entry name" value="PSEUDOURIDINE SYNTHASE RSUA_RLUA-LIKE DOMAIN-CONTAINING PROTEIN"/>
    <property type="match status" value="1"/>
</dbReference>
<dbReference type="InterPro" id="IPR025649">
    <property type="entry name" value="DUF4360"/>
</dbReference>
<proteinExistence type="predicted"/>
<reference evidence="2 3" key="1">
    <citation type="submission" date="2016-10" db="EMBL/GenBank/DDBJ databases">
        <authorList>
            <person name="de Groot N.N."/>
        </authorList>
    </citation>
    <scope>NUCLEOTIDE SEQUENCE [LARGE SCALE GENOMIC DNA]</scope>
    <source>
        <strain evidence="2 3">CPCC 202699</strain>
    </source>
</reference>
<dbReference type="OrthoDB" id="482707at2"/>
<dbReference type="PANTHER" id="PTHR38847">
    <property type="match status" value="1"/>
</dbReference>
<keyword evidence="1" id="KW-0732">Signal</keyword>
<dbReference type="EMBL" id="FNON01000007">
    <property type="protein sequence ID" value="SDY80448.1"/>
    <property type="molecule type" value="Genomic_DNA"/>
</dbReference>
<dbReference type="AlphaFoldDB" id="A0A1H3MVE9"/>
<protein>
    <recommendedName>
        <fullName evidence="4">DUF4360 domain-containing protein</fullName>
    </recommendedName>
</protein>
<keyword evidence="3" id="KW-1185">Reference proteome</keyword>
<evidence type="ECO:0000313" key="3">
    <source>
        <dbReference type="Proteomes" id="UP000199515"/>
    </source>
</evidence>
<name>A0A1H3MVE9_9PSEU</name>
<feature type="chain" id="PRO_5011690787" description="DUF4360 domain-containing protein" evidence="1">
    <location>
        <begin position="23"/>
        <end position="207"/>
    </location>
</feature>
<sequence>MISAISAAAMALSLISPVSAAAADSTPPDRITVDVVTVNGSGCRPGTAAVAVSPDNSAFTVTYSDFLAQAGQGTAATDFRKNCQLGLRINIPQGFTYGIASADYRGYANLKRNATGVQKASYYFQGHSATGSRTHTFYGPSDDNWQATDTTEVSEIVYQPCGEKRIFNVNAEVRVIAKADAPTSFMTMDSIDGGVNTIYHFSWKTCP</sequence>
<dbReference type="Pfam" id="PF14273">
    <property type="entry name" value="DUF4360"/>
    <property type="match status" value="1"/>
</dbReference>
<evidence type="ECO:0008006" key="4">
    <source>
        <dbReference type="Google" id="ProtNLM"/>
    </source>
</evidence>
<dbReference type="Proteomes" id="UP000199515">
    <property type="component" value="Unassembled WGS sequence"/>
</dbReference>
<dbReference type="RefSeq" id="WP_091294322.1">
    <property type="nucleotide sequence ID" value="NZ_FNON01000007.1"/>
</dbReference>
<evidence type="ECO:0000313" key="2">
    <source>
        <dbReference type="EMBL" id="SDY80448.1"/>
    </source>
</evidence>
<accession>A0A1H3MVE9</accession>
<evidence type="ECO:0000256" key="1">
    <source>
        <dbReference type="SAM" id="SignalP"/>
    </source>
</evidence>